<dbReference type="InterPro" id="IPR013563">
    <property type="entry name" value="Oligopep_ABC_C"/>
</dbReference>
<keyword evidence="7" id="KW-0472">Membrane</keyword>
<dbReference type="InterPro" id="IPR017871">
    <property type="entry name" value="ABC_transporter-like_CS"/>
</dbReference>
<dbReference type="NCBIfam" id="TIGR01727">
    <property type="entry name" value="oligo_HPY"/>
    <property type="match status" value="1"/>
</dbReference>
<evidence type="ECO:0000259" key="8">
    <source>
        <dbReference type="PROSITE" id="PS50893"/>
    </source>
</evidence>
<name>A0A5C8I368_9MICO</name>
<dbReference type="CDD" id="cd03257">
    <property type="entry name" value="ABC_NikE_OppD_transporters"/>
    <property type="match status" value="1"/>
</dbReference>
<keyword evidence="10" id="KW-1185">Reference proteome</keyword>
<dbReference type="InterPro" id="IPR003593">
    <property type="entry name" value="AAA+_ATPase"/>
</dbReference>
<dbReference type="Proteomes" id="UP000321034">
    <property type="component" value="Unassembled WGS sequence"/>
</dbReference>
<evidence type="ECO:0000256" key="1">
    <source>
        <dbReference type="ARBA" id="ARBA00004202"/>
    </source>
</evidence>
<dbReference type="RefSeq" id="WP_147893201.1">
    <property type="nucleotide sequence ID" value="NZ_BAAANR010000001.1"/>
</dbReference>
<accession>A0A5C8I368</accession>
<keyword evidence="5" id="KW-0547">Nucleotide-binding</keyword>
<dbReference type="FunFam" id="3.40.50.300:FF:000016">
    <property type="entry name" value="Oligopeptide ABC transporter ATP-binding component"/>
    <property type="match status" value="1"/>
</dbReference>
<evidence type="ECO:0000256" key="5">
    <source>
        <dbReference type="ARBA" id="ARBA00022741"/>
    </source>
</evidence>
<keyword evidence="6 9" id="KW-0067">ATP-binding</keyword>
<dbReference type="PANTHER" id="PTHR43297">
    <property type="entry name" value="OLIGOPEPTIDE TRANSPORT ATP-BINDING PROTEIN APPD"/>
    <property type="match status" value="1"/>
</dbReference>
<dbReference type="GO" id="GO:0015833">
    <property type="term" value="P:peptide transport"/>
    <property type="evidence" value="ECO:0007669"/>
    <property type="project" value="InterPro"/>
</dbReference>
<keyword evidence="4" id="KW-1003">Cell membrane</keyword>
<gene>
    <name evidence="9" type="ORF">FVP77_03070</name>
</gene>
<comment type="similarity">
    <text evidence="2">Belongs to the ABC transporter superfamily.</text>
</comment>
<dbReference type="InterPro" id="IPR027417">
    <property type="entry name" value="P-loop_NTPase"/>
</dbReference>
<evidence type="ECO:0000256" key="4">
    <source>
        <dbReference type="ARBA" id="ARBA00022475"/>
    </source>
</evidence>
<dbReference type="PROSITE" id="PS50893">
    <property type="entry name" value="ABC_TRANSPORTER_2"/>
    <property type="match status" value="1"/>
</dbReference>
<dbReference type="PROSITE" id="PS00211">
    <property type="entry name" value="ABC_TRANSPORTER_1"/>
    <property type="match status" value="1"/>
</dbReference>
<evidence type="ECO:0000256" key="6">
    <source>
        <dbReference type="ARBA" id="ARBA00022840"/>
    </source>
</evidence>
<evidence type="ECO:0000256" key="2">
    <source>
        <dbReference type="ARBA" id="ARBA00005417"/>
    </source>
</evidence>
<evidence type="ECO:0000313" key="10">
    <source>
        <dbReference type="Proteomes" id="UP000321034"/>
    </source>
</evidence>
<dbReference type="GO" id="GO:0005886">
    <property type="term" value="C:plasma membrane"/>
    <property type="evidence" value="ECO:0007669"/>
    <property type="project" value="UniProtKB-SubCell"/>
</dbReference>
<keyword evidence="3" id="KW-0813">Transport</keyword>
<sequence>MSVPSSARPPVTSHVALSMRDVNVFLPTSTGEIQILRDITFDVGRGSVLALAGESGSGKSTAMLAALRLLPSGARITGEVTANGERIDLLDAAGLRRFRASAARVIFQDPWSSLHPMHSLGDQLIESARSADRGLTKAAARSLAEETLQRVGISDPAARMQSYPHQVSGGQLQRVVIAMALVASPSILVCDEPTTALDVTTQEQILDLLRELKETLGLTILIATHDLDVISGLADDLVIMYGGTVVERGPVHDVLERPTHPYTWALLQSSPDHRPGERLRPIEGRPPALDDLPPGCAFAPRCGSAEEICRTTPARLLQIDRGRATACTRVQAQSGISEVEAAA</sequence>
<feature type="domain" description="ABC transporter" evidence="8">
    <location>
        <begin position="19"/>
        <end position="267"/>
    </location>
</feature>
<dbReference type="Gene3D" id="3.40.50.300">
    <property type="entry name" value="P-loop containing nucleotide triphosphate hydrolases"/>
    <property type="match status" value="1"/>
</dbReference>
<dbReference type="OrthoDB" id="8481147at2"/>
<dbReference type="AlphaFoldDB" id="A0A5C8I368"/>
<evidence type="ECO:0000256" key="7">
    <source>
        <dbReference type="ARBA" id="ARBA00023136"/>
    </source>
</evidence>
<dbReference type="PANTHER" id="PTHR43297:SF2">
    <property type="entry name" value="DIPEPTIDE TRANSPORT ATP-BINDING PROTEIN DPPD"/>
    <property type="match status" value="1"/>
</dbReference>
<reference evidence="9 10" key="1">
    <citation type="submission" date="2019-08" db="EMBL/GenBank/DDBJ databases">
        <authorList>
            <person name="Dong K."/>
        </authorList>
    </citation>
    <scope>NUCLEOTIDE SEQUENCE [LARGE SCALE GENOMIC DNA]</scope>
    <source>
        <strain evidence="9 10">JCM14558</strain>
    </source>
</reference>
<dbReference type="InterPro" id="IPR003439">
    <property type="entry name" value="ABC_transporter-like_ATP-bd"/>
</dbReference>
<dbReference type="InterPro" id="IPR050388">
    <property type="entry name" value="ABC_Ni/Peptide_Import"/>
</dbReference>
<evidence type="ECO:0000256" key="3">
    <source>
        <dbReference type="ARBA" id="ARBA00022448"/>
    </source>
</evidence>
<dbReference type="SMART" id="SM00382">
    <property type="entry name" value="AAA"/>
    <property type="match status" value="1"/>
</dbReference>
<dbReference type="SUPFAM" id="SSF52540">
    <property type="entry name" value="P-loop containing nucleoside triphosphate hydrolases"/>
    <property type="match status" value="1"/>
</dbReference>
<dbReference type="GO" id="GO:0005524">
    <property type="term" value="F:ATP binding"/>
    <property type="evidence" value="ECO:0007669"/>
    <property type="project" value="UniProtKB-KW"/>
</dbReference>
<dbReference type="EMBL" id="VRSV01000001">
    <property type="protein sequence ID" value="TXK12474.1"/>
    <property type="molecule type" value="Genomic_DNA"/>
</dbReference>
<dbReference type="Pfam" id="PF00005">
    <property type="entry name" value="ABC_tran"/>
    <property type="match status" value="1"/>
</dbReference>
<dbReference type="GO" id="GO:0016887">
    <property type="term" value="F:ATP hydrolysis activity"/>
    <property type="evidence" value="ECO:0007669"/>
    <property type="project" value="InterPro"/>
</dbReference>
<protein>
    <submittedName>
        <fullName evidence="9">ABC transporter ATP-binding protein</fullName>
    </submittedName>
</protein>
<comment type="caution">
    <text evidence="9">The sequence shown here is derived from an EMBL/GenBank/DDBJ whole genome shotgun (WGS) entry which is preliminary data.</text>
</comment>
<evidence type="ECO:0000313" key="9">
    <source>
        <dbReference type="EMBL" id="TXK12474.1"/>
    </source>
</evidence>
<proteinExistence type="inferred from homology"/>
<organism evidence="9 10">
    <name type="scientific">Microbacterium hatanonis</name>
    <dbReference type="NCBI Taxonomy" id="404366"/>
    <lineage>
        <taxon>Bacteria</taxon>
        <taxon>Bacillati</taxon>
        <taxon>Actinomycetota</taxon>
        <taxon>Actinomycetes</taxon>
        <taxon>Micrococcales</taxon>
        <taxon>Microbacteriaceae</taxon>
        <taxon>Microbacterium</taxon>
    </lineage>
</organism>
<dbReference type="Pfam" id="PF08352">
    <property type="entry name" value="oligo_HPY"/>
    <property type="match status" value="1"/>
</dbReference>
<comment type="subcellular location">
    <subcellularLocation>
        <location evidence="1">Cell membrane</location>
        <topology evidence="1">Peripheral membrane protein</topology>
    </subcellularLocation>
</comment>